<accession>A0A6A4H6J6</accession>
<dbReference type="Pfam" id="PF24883">
    <property type="entry name" value="NPHP3_N"/>
    <property type="match status" value="1"/>
</dbReference>
<sequence>MQMFGQSQNFTINGGTFSNNIHNNNHGVDQGLLTKLNPVQDASFKSEHHSPCLEGTRTGMLETLMEWAKNPHSQPIFWLNGIAGTGKSTIAQSFCESLEKHNLLGGSFFCSRELEDLREVRRIIPTLVYFLAQQFEPYSDQIKAILDADPTLPFQGIKRQLDSLFLHPLQEINMKQKYFVLVIDALDECKDMDATQNLLSILRAMPAQFYSHIHIFISCRPEYYIEWEFENTSNKHVFKLHNIQSEMVQKDIQLYLQSSLHGKHVSKNDIVNLSEQAGKFFIYASTQVQYLKQAPGPVALKFRLNDLLENKLVAKSIDSLYNLLLTKVTDCMEANEKMNAKYFVNLIVSLADPLSKHALSELWKPCEVAPFQSILNIPESEDVPIHIFHASFPDYIFDQSRCHVEFYCNPDEIQQILTVACIKYMNKNLRYNICNMQIDDPVSSFSLERISPSMQYSCKYWMFHLTRCKILSNEIVKELEEFAKTGIFFWMETLCILQSIENAIPGLKGVSISLQDYRNIGSEFLHSVIYDCQRFLQLIVGLIKTYPLELYNSGMAWLPTQSVLQEIHSTDNEHIFPKILHGLKNTWDVYEVLIRYSASHV</sequence>
<evidence type="ECO:0000313" key="3">
    <source>
        <dbReference type="EMBL" id="KAE9393731.1"/>
    </source>
</evidence>
<dbReference type="Gene3D" id="3.40.50.300">
    <property type="entry name" value="P-loop containing nucleotide triphosphate hydrolases"/>
    <property type="match status" value="1"/>
</dbReference>
<dbReference type="InterPro" id="IPR056884">
    <property type="entry name" value="NPHP3-like_N"/>
</dbReference>
<evidence type="ECO:0000313" key="4">
    <source>
        <dbReference type="Proteomes" id="UP000799118"/>
    </source>
</evidence>
<evidence type="ECO:0000256" key="1">
    <source>
        <dbReference type="ARBA" id="ARBA00022737"/>
    </source>
</evidence>
<organism evidence="3 4">
    <name type="scientific">Gymnopus androsaceus JB14</name>
    <dbReference type="NCBI Taxonomy" id="1447944"/>
    <lineage>
        <taxon>Eukaryota</taxon>
        <taxon>Fungi</taxon>
        <taxon>Dikarya</taxon>
        <taxon>Basidiomycota</taxon>
        <taxon>Agaricomycotina</taxon>
        <taxon>Agaricomycetes</taxon>
        <taxon>Agaricomycetidae</taxon>
        <taxon>Agaricales</taxon>
        <taxon>Marasmiineae</taxon>
        <taxon>Omphalotaceae</taxon>
        <taxon>Gymnopus</taxon>
    </lineage>
</organism>
<evidence type="ECO:0000259" key="2">
    <source>
        <dbReference type="Pfam" id="PF24883"/>
    </source>
</evidence>
<proteinExistence type="predicted"/>
<name>A0A6A4H6J6_9AGAR</name>
<dbReference type="SUPFAM" id="SSF52540">
    <property type="entry name" value="P-loop containing nucleoside triphosphate hydrolases"/>
    <property type="match status" value="1"/>
</dbReference>
<feature type="domain" description="Nephrocystin 3-like N-terminal" evidence="2">
    <location>
        <begin position="63"/>
        <end position="220"/>
    </location>
</feature>
<dbReference type="EMBL" id="ML769565">
    <property type="protein sequence ID" value="KAE9393731.1"/>
    <property type="molecule type" value="Genomic_DNA"/>
</dbReference>
<keyword evidence="1" id="KW-0677">Repeat</keyword>
<reference evidence="3" key="1">
    <citation type="journal article" date="2019" name="Environ. Microbiol.">
        <title>Fungal ecological strategies reflected in gene transcription - a case study of two litter decomposers.</title>
        <authorList>
            <person name="Barbi F."/>
            <person name="Kohler A."/>
            <person name="Barry K."/>
            <person name="Baskaran P."/>
            <person name="Daum C."/>
            <person name="Fauchery L."/>
            <person name="Ihrmark K."/>
            <person name="Kuo A."/>
            <person name="LaButti K."/>
            <person name="Lipzen A."/>
            <person name="Morin E."/>
            <person name="Grigoriev I.V."/>
            <person name="Henrissat B."/>
            <person name="Lindahl B."/>
            <person name="Martin F."/>
        </authorList>
    </citation>
    <scope>NUCLEOTIDE SEQUENCE</scope>
    <source>
        <strain evidence="3">JB14</strain>
    </source>
</reference>
<dbReference type="OrthoDB" id="3027122at2759"/>
<dbReference type="Proteomes" id="UP000799118">
    <property type="component" value="Unassembled WGS sequence"/>
</dbReference>
<dbReference type="AlphaFoldDB" id="A0A6A4H6J6"/>
<keyword evidence="4" id="KW-1185">Reference proteome</keyword>
<dbReference type="InterPro" id="IPR027417">
    <property type="entry name" value="P-loop_NTPase"/>
</dbReference>
<dbReference type="PANTHER" id="PTHR10039">
    <property type="entry name" value="AMELOGENIN"/>
    <property type="match status" value="1"/>
</dbReference>
<dbReference type="PANTHER" id="PTHR10039:SF17">
    <property type="entry name" value="FUNGAL STAND N-TERMINAL GOODBYE DOMAIN-CONTAINING PROTEIN-RELATED"/>
    <property type="match status" value="1"/>
</dbReference>
<protein>
    <recommendedName>
        <fullName evidence="2">Nephrocystin 3-like N-terminal domain-containing protein</fullName>
    </recommendedName>
</protein>
<gene>
    <name evidence="3" type="ORF">BT96DRAFT_887034</name>
</gene>